<evidence type="ECO:0000313" key="5">
    <source>
        <dbReference type="Proteomes" id="UP001202328"/>
    </source>
</evidence>
<dbReference type="InterPro" id="IPR036430">
    <property type="entry name" value="RNase_T2-like_sf"/>
</dbReference>
<dbReference type="InterPro" id="IPR018188">
    <property type="entry name" value="RNase_T2_His_AS_1"/>
</dbReference>
<comment type="caution">
    <text evidence="4">The sequence shown here is derived from an EMBL/GenBank/DDBJ whole genome shotgun (WGS) entry which is preliminary data.</text>
</comment>
<dbReference type="Pfam" id="PF00445">
    <property type="entry name" value="Ribonuclease_T2"/>
    <property type="match status" value="1"/>
</dbReference>
<dbReference type="Proteomes" id="UP001202328">
    <property type="component" value="Unassembled WGS sequence"/>
</dbReference>
<keyword evidence="5" id="KW-1185">Reference proteome</keyword>
<dbReference type="EMBL" id="JAJJMB010006445">
    <property type="protein sequence ID" value="KAI3934629.1"/>
    <property type="molecule type" value="Genomic_DNA"/>
</dbReference>
<accession>A0AAD4XPI0</accession>
<proteinExistence type="inferred from homology"/>
<evidence type="ECO:0000256" key="2">
    <source>
        <dbReference type="RuleBase" id="RU004328"/>
    </source>
</evidence>
<comment type="similarity">
    <text evidence="1 2">Belongs to the RNase T2 family.</text>
</comment>
<dbReference type="GO" id="GO:0033897">
    <property type="term" value="F:ribonuclease T2 activity"/>
    <property type="evidence" value="ECO:0007669"/>
    <property type="project" value="InterPro"/>
</dbReference>
<gene>
    <name evidence="4" type="ORF">MKW98_008698</name>
</gene>
<dbReference type="Gene3D" id="3.90.730.10">
    <property type="entry name" value="Ribonuclease T2-like"/>
    <property type="match status" value="1"/>
</dbReference>
<evidence type="ECO:0000256" key="3">
    <source>
        <dbReference type="SAM" id="SignalP"/>
    </source>
</evidence>
<dbReference type="PANTHER" id="PTHR11240:SF84">
    <property type="entry name" value="RIBONUCLEASE 1-LIKE"/>
    <property type="match status" value="1"/>
</dbReference>
<dbReference type="InterPro" id="IPR001568">
    <property type="entry name" value="RNase_T2-like"/>
</dbReference>
<name>A0AAD4XPI0_9MAGN</name>
<sequence>MLRFPATSFLLLLLVLLLAFFSSTTKSQSVVSNSGTSNQSAFSNSSSIASSSPIQEKANNPPSFSNYILAIQFSRSLCNNPQYKTCDPKWSVDLPKKFTIHGLWPTDFAGGSKPPPPGNRFSFMELSKPPKGPQLLQNLYKEWINAYFVFQSKGPTKEVQRKQAAQGFWEYQWKEHGDLSGLSVQDFFSTAFTLFSNLGDVYGKFKAQKLIEVDGNIDVTKATQMLTRVLTVKPFLKCVFDKSNKEHLFEIEIKYDSATLTPVTHPLYSNCTGIKVGLSS</sequence>
<keyword evidence="3" id="KW-0732">Signal</keyword>
<dbReference type="PANTHER" id="PTHR11240">
    <property type="entry name" value="RIBONUCLEASE T2"/>
    <property type="match status" value="1"/>
</dbReference>
<evidence type="ECO:0000313" key="4">
    <source>
        <dbReference type="EMBL" id="KAI3934629.1"/>
    </source>
</evidence>
<dbReference type="PROSITE" id="PS00530">
    <property type="entry name" value="RNASE_T2_1"/>
    <property type="match status" value="1"/>
</dbReference>
<dbReference type="GO" id="GO:0006401">
    <property type="term" value="P:RNA catabolic process"/>
    <property type="evidence" value="ECO:0007669"/>
    <property type="project" value="TreeGrafter"/>
</dbReference>
<feature type="chain" id="PRO_5042235791" evidence="3">
    <location>
        <begin position="28"/>
        <end position="280"/>
    </location>
</feature>
<dbReference type="GO" id="GO:0005576">
    <property type="term" value="C:extracellular region"/>
    <property type="evidence" value="ECO:0007669"/>
    <property type="project" value="TreeGrafter"/>
</dbReference>
<dbReference type="AlphaFoldDB" id="A0AAD4XPI0"/>
<dbReference type="SUPFAM" id="SSF55895">
    <property type="entry name" value="Ribonuclease Rh-like"/>
    <property type="match status" value="1"/>
</dbReference>
<organism evidence="4 5">
    <name type="scientific">Papaver atlanticum</name>
    <dbReference type="NCBI Taxonomy" id="357466"/>
    <lineage>
        <taxon>Eukaryota</taxon>
        <taxon>Viridiplantae</taxon>
        <taxon>Streptophyta</taxon>
        <taxon>Embryophyta</taxon>
        <taxon>Tracheophyta</taxon>
        <taxon>Spermatophyta</taxon>
        <taxon>Magnoliopsida</taxon>
        <taxon>Ranunculales</taxon>
        <taxon>Papaveraceae</taxon>
        <taxon>Papaveroideae</taxon>
        <taxon>Papaver</taxon>
    </lineage>
</organism>
<reference evidence="4" key="1">
    <citation type="submission" date="2022-04" db="EMBL/GenBank/DDBJ databases">
        <title>A functionally conserved STORR gene fusion in Papaver species that diverged 16.8 million years ago.</title>
        <authorList>
            <person name="Catania T."/>
        </authorList>
    </citation>
    <scope>NUCLEOTIDE SEQUENCE</scope>
    <source>
        <strain evidence="4">S-188037</strain>
    </source>
</reference>
<evidence type="ECO:0000256" key="1">
    <source>
        <dbReference type="ARBA" id="ARBA00007469"/>
    </source>
</evidence>
<feature type="signal peptide" evidence="3">
    <location>
        <begin position="1"/>
        <end position="27"/>
    </location>
</feature>
<dbReference type="GO" id="GO:0003723">
    <property type="term" value="F:RNA binding"/>
    <property type="evidence" value="ECO:0007669"/>
    <property type="project" value="InterPro"/>
</dbReference>
<protein>
    <submittedName>
        <fullName evidence="4">Uncharacterized protein</fullName>
    </submittedName>
</protein>